<evidence type="ECO:0000313" key="3">
    <source>
        <dbReference type="Proteomes" id="UP000272136"/>
    </source>
</evidence>
<dbReference type="AlphaFoldDB" id="A0AAP9GBT6"/>
<proteinExistence type="predicted"/>
<dbReference type="Pfam" id="PF06074">
    <property type="entry name" value="Portal_Mu"/>
    <property type="match status" value="1"/>
</dbReference>
<reference evidence="2 4" key="1">
    <citation type="journal article" date="2015" name="Genome Announc.">
        <title>Draft Genome Sequence of Vibrio owensii Strain SH-14, Which Causes Shrimp Acute Hepatopancreatic Necrosis Disease.</title>
        <authorList>
            <person name="Liu L."/>
            <person name="Xiao J."/>
            <person name="Xia X."/>
            <person name="Pan Y."/>
            <person name="Yan S."/>
            <person name="Wang Y."/>
        </authorList>
    </citation>
    <scope>NUCLEOTIDE SEQUENCE [LARGE SCALE GENOMIC DNA]</scope>
    <source>
        <strain evidence="2 4">SH14</strain>
    </source>
</reference>
<protein>
    <submittedName>
        <fullName evidence="2">DUF935 family protein</fullName>
    </submittedName>
</protein>
<gene>
    <name evidence="2" type="ORF">APZ19_09235</name>
    <name evidence="1" type="ORF">D0812_27560</name>
</gene>
<sequence length="369" mass="41426">MKNRTLQSLIARLPTEINLFGDYYPTPAGLGVDSQTIHNCYWGAIRAMLLDEEVVSDLENRESMAMMVPSLLEGDANSVAFMSEWLSELDMHDLFEQMLHAVRFGFQPIEVDYERAGNTIIPTGTQRRNPWGFVLGKEGQIIANPYNGVSQYAVPAAKVIPVVRRPSTDKPYGESVLEELWPIWQSKWMNWANIERLGQKYAIPSVVALLGNKVKVSNPEELDRVADNLAVLENGDSTAITADSLQVLNPQGKVEELMNVIEYIDKKINKRITGQVLANSTQSNGNRALGEVHERMAMRIALADAKMVFKVLNKTLLRWGFMLNKREGRVQLRIDDEKLKDVFAQASGISLADYSRPATLDNKMVTLCI</sequence>
<dbReference type="RefSeq" id="WP_081009365.1">
    <property type="nucleotide sequence ID" value="NZ_CP033138.1"/>
</dbReference>
<accession>A0AAP9GBT6</accession>
<evidence type="ECO:0000313" key="2">
    <source>
        <dbReference type="EMBL" id="QGH47256.1"/>
    </source>
</evidence>
<keyword evidence="3" id="KW-1185">Reference proteome</keyword>
<dbReference type="EMBL" id="CP045859">
    <property type="protein sequence ID" value="QGH47256.1"/>
    <property type="molecule type" value="Genomic_DNA"/>
</dbReference>
<reference evidence="1 3" key="2">
    <citation type="submission" date="2018-10" db="EMBL/GenBank/DDBJ databases">
        <title>Whole Genome of Vibrio owensii strain 170502, isolated from Acute Hepatopancreatic Necrosis Disease (AHPND) shrimp.</title>
        <authorList>
            <person name="Yan M."/>
            <person name="Wang X."/>
            <person name="Wang Y."/>
        </authorList>
    </citation>
    <scope>NUCLEOTIDE SEQUENCE [LARGE SCALE GENOMIC DNA]</scope>
    <source>
        <strain evidence="1 3">1700302</strain>
    </source>
</reference>
<dbReference type="EMBL" id="CP033138">
    <property type="protein sequence ID" value="AYO18100.1"/>
    <property type="molecule type" value="Genomic_DNA"/>
</dbReference>
<dbReference type="InterPro" id="IPR009279">
    <property type="entry name" value="Portal_Mu"/>
</dbReference>
<dbReference type="Proteomes" id="UP000272136">
    <property type="component" value="Chromosome 2"/>
</dbReference>
<reference evidence="2" key="3">
    <citation type="submission" date="2019-11" db="EMBL/GenBank/DDBJ databases">
        <title>Complete genome sequence of Vibrio owensii SH-14 isolated from shrimp with acute hepatopancreatic necrosis diease.</title>
        <authorList>
            <person name="Liang X."/>
            <person name="Wang Y."/>
        </authorList>
    </citation>
    <scope>NUCLEOTIDE SEQUENCE</scope>
    <source>
        <strain evidence="2">SH14</strain>
    </source>
</reference>
<evidence type="ECO:0000313" key="1">
    <source>
        <dbReference type="EMBL" id="AYO18100.1"/>
    </source>
</evidence>
<dbReference type="Proteomes" id="UP000390336">
    <property type="component" value="Chromosome 1"/>
</dbReference>
<name>A0AAP9GBT6_9VIBR</name>
<evidence type="ECO:0000313" key="4">
    <source>
        <dbReference type="Proteomes" id="UP000390336"/>
    </source>
</evidence>
<organism evidence="2 4">
    <name type="scientific">Vibrio owensii</name>
    <dbReference type="NCBI Taxonomy" id="696485"/>
    <lineage>
        <taxon>Bacteria</taxon>
        <taxon>Pseudomonadati</taxon>
        <taxon>Pseudomonadota</taxon>
        <taxon>Gammaproteobacteria</taxon>
        <taxon>Vibrionales</taxon>
        <taxon>Vibrionaceae</taxon>
        <taxon>Vibrio</taxon>
    </lineage>
</organism>